<dbReference type="InterPro" id="IPR013766">
    <property type="entry name" value="Thioredoxin_domain"/>
</dbReference>
<dbReference type="PANTHER" id="PTHR42852:SF17">
    <property type="entry name" value="THIOREDOXIN-LIKE PROTEIN HI_1115"/>
    <property type="match status" value="1"/>
</dbReference>
<feature type="chain" id="PRO_5045241937" evidence="1">
    <location>
        <begin position="22"/>
        <end position="546"/>
    </location>
</feature>
<comment type="caution">
    <text evidence="3">The sequence shown here is derived from an EMBL/GenBank/DDBJ whole genome shotgun (WGS) entry which is preliminary data.</text>
</comment>
<feature type="domain" description="Thioredoxin" evidence="2">
    <location>
        <begin position="403"/>
        <end position="543"/>
    </location>
</feature>
<dbReference type="InterPro" id="IPR036249">
    <property type="entry name" value="Thioredoxin-like_sf"/>
</dbReference>
<keyword evidence="4" id="KW-1185">Reference proteome</keyword>
<evidence type="ECO:0000313" key="4">
    <source>
        <dbReference type="Proteomes" id="UP001416858"/>
    </source>
</evidence>
<dbReference type="Gene3D" id="3.40.30.10">
    <property type="entry name" value="Glutaredoxin"/>
    <property type="match status" value="1"/>
</dbReference>
<evidence type="ECO:0000313" key="3">
    <source>
        <dbReference type="EMBL" id="GAA5506481.1"/>
    </source>
</evidence>
<dbReference type="SUPFAM" id="SSF52833">
    <property type="entry name" value="Thioredoxin-like"/>
    <property type="match status" value="1"/>
</dbReference>
<organism evidence="3 4">
    <name type="scientific">Novipirellula caenicola</name>
    <dbReference type="NCBI Taxonomy" id="1536901"/>
    <lineage>
        <taxon>Bacteria</taxon>
        <taxon>Pseudomonadati</taxon>
        <taxon>Planctomycetota</taxon>
        <taxon>Planctomycetia</taxon>
        <taxon>Pirellulales</taxon>
        <taxon>Pirellulaceae</taxon>
        <taxon>Novipirellula</taxon>
    </lineage>
</organism>
<reference evidence="3 4" key="1">
    <citation type="submission" date="2024-02" db="EMBL/GenBank/DDBJ databases">
        <title>Rhodopirellula caenicola NBRC 110016.</title>
        <authorList>
            <person name="Ichikawa N."/>
            <person name="Katano-Makiyama Y."/>
            <person name="Hidaka K."/>
        </authorList>
    </citation>
    <scope>NUCLEOTIDE SEQUENCE [LARGE SCALE GENOMIC DNA]</scope>
    <source>
        <strain evidence="3 4">NBRC 110016</strain>
    </source>
</reference>
<dbReference type="Proteomes" id="UP001416858">
    <property type="component" value="Unassembled WGS sequence"/>
</dbReference>
<evidence type="ECO:0000259" key="2">
    <source>
        <dbReference type="PROSITE" id="PS51352"/>
    </source>
</evidence>
<dbReference type="PANTHER" id="PTHR42852">
    <property type="entry name" value="THIOL:DISULFIDE INTERCHANGE PROTEIN DSBE"/>
    <property type="match status" value="1"/>
</dbReference>
<protein>
    <submittedName>
        <fullName evidence="3">Thiol-disulfide oxidoreductase ResA</fullName>
    </submittedName>
</protein>
<dbReference type="CDD" id="cd02966">
    <property type="entry name" value="TlpA_like_family"/>
    <property type="match status" value="1"/>
</dbReference>
<dbReference type="InterPro" id="IPR000866">
    <property type="entry name" value="AhpC/TSA"/>
</dbReference>
<dbReference type="Pfam" id="PF00578">
    <property type="entry name" value="AhpC-TSA"/>
    <property type="match status" value="1"/>
</dbReference>
<dbReference type="PROSITE" id="PS51352">
    <property type="entry name" value="THIOREDOXIN_2"/>
    <property type="match status" value="1"/>
</dbReference>
<sequence>MRNGFVFAVMFCFAAPSFCAAAPAMRVWLVDGGYVDGNLSCDGSTDRILCDSPLFATPLVFDAEVVQSITKKNTIFGRRYKLRRLETLQGEFGNPARALVTQSAVSDWRRLITSHSLEMKLESSGVELSGWLLDRPPNRSGRLVWQTALAVNASMISQSSQGRIVIGSPLREDVSDASDGALPIVFRAGDVVDAVITRMDSHGVTARWSGRGDVLIPNADLESVTLTKVTKPLDVHPRDLQRVLVVPRLMKDTPPTHLVVSVTGDLLRCNVLELTADVLAVQVRSKTIELPRHRVAKIVWLHPQSASQRTSTENRIHAMLVDHRQVTLRDFAIEAQQLTGQSRAFDEFAVPLSDVKSIYFGRDAVARASDRVERDWAFESATVPMAYRDEPPRKAPALGVASPLIGKPAPDFNLNTIERESFDLAALKGRVVVVDFWASWSAPSLQGLSESAQAILEIGGNDVAWVAINLEESAATASRAIERVSVDASVLMDVDGDAAYVYEAKSLPHTVILDRNGVVVTVIDSSTPKRLEVFRQALQQVFTEPK</sequence>
<proteinExistence type="predicted"/>
<accession>A0ABP9VP92</accession>
<dbReference type="EMBL" id="BAABRO010000003">
    <property type="protein sequence ID" value="GAA5506481.1"/>
    <property type="molecule type" value="Genomic_DNA"/>
</dbReference>
<evidence type="ECO:0000256" key="1">
    <source>
        <dbReference type="SAM" id="SignalP"/>
    </source>
</evidence>
<dbReference type="RefSeq" id="WP_345683423.1">
    <property type="nucleotide sequence ID" value="NZ_BAABRO010000003.1"/>
</dbReference>
<feature type="signal peptide" evidence="1">
    <location>
        <begin position="1"/>
        <end position="21"/>
    </location>
</feature>
<gene>
    <name evidence="3" type="primary">resA_5</name>
    <name evidence="3" type="ORF">Rcae01_01934</name>
</gene>
<dbReference type="InterPro" id="IPR050553">
    <property type="entry name" value="Thioredoxin_ResA/DsbE_sf"/>
</dbReference>
<keyword evidence="1" id="KW-0732">Signal</keyword>
<name>A0ABP9VP92_9BACT</name>